<evidence type="ECO:0000313" key="2">
    <source>
        <dbReference type="Proteomes" id="UP001467674"/>
    </source>
</evidence>
<dbReference type="Proteomes" id="UP001467674">
    <property type="component" value="Unassembled WGS sequence"/>
</dbReference>
<name>A0ABV1S9P0_BACAB</name>
<evidence type="ECO:0000313" key="1">
    <source>
        <dbReference type="EMBL" id="MER3123045.1"/>
    </source>
</evidence>
<gene>
    <name evidence="1" type="ORF">ABQG71_17930</name>
</gene>
<reference evidence="1 2" key="1">
    <citation type="submission" date="2024-06" db="EMBL/GenBank/DDBJ databases">
        <title>Construction of an artificial bacterial consortium using nitrogen cycle bacteria from Cuatro Cienegas Basin and a mangrove forest.</title>
        <authorList>
            <person name="Aguilera-Najera D."/>
            <person name="Marquez-Cianci L."/>
            <person name="Martinez-Perez E."/>
            <person name="Rosas-Barrera M."/>
            <person name="Rodriguez-Cruz U.E."/>
            <person name="Tapia-Lopez R."/>
            <person name="Eguiarte L.E."/>
            <person name="Souza-Saldivar V."/>
        </authorList>
    </citation>
    <scope>NUCLEOTIDE SEQUENCE [LARGE SCALE GENOMIC DNA]</scope>
    <source>
        <strain evidence="1 2">S14-15</strain>
    </source>
</reference>
<accession>A0ABV1S9P0</accession>
<proteinExistence type="predicted"/>
<organism evidence="1 2">
    <name type="scientific">Bacillus altitudinis</name>
    <dbReference type="NCBI Taxonomy" id="293387"/>
    <lineage>
        <taxon>Bacteria</taxon>
        <taxon>Bacillati</taxon>
        <taxon>Bacillota</taxon>
        <taxon>Bacilli</taxon>
        <taxon>Bacillales</taxon>
        <taxon>Bacillaceae</taxon>
        <taxon>Bacillus</taxon>
    </lineage>
</organism>
<comment type="caution">
    <text evidence="1">The sequence shown here is derived from an EMBL/GenBank/DDBJ whole genome shotgun (WGS) entry which is preliminary data.</text>
</comment>
<dbReference type="RefSeq" id="WP_341016521.1">
    <property type="nucleotide sequence ID" value="NZ_JBEOME010000012.1"/>
</dbReference>
<sequence length="75" mass="8997">MDELEWWGIELNMKDESSKVLLIKLFRTIKQTFENLYKVKRSTFDSAIEDLESAIPEYEKRIVLFLQSELISLRK</sequence>
<protein>
    <submittedName>
        <fullName evidence="1">Uncharacterized protein</fullName>
    </submittedName>
</protein>
<dbReference type="EMBL" id="JBEOME010000012">
    <property type="protein sequence ID" value="MER3123045.1"/>
    <property type="molecule type" value="Genomic_DNA"/>
</dbReference>
<keyword evidence="2" id="KW-1185">Reference proteome</keyword>